<evidence type="ECO:0000313" key="4">
    <source>
        <dbReference type="Proteomes" id="UP000199529"/>
    </source>
</evidence>
<proteinExistence type="predicted"/>
<keyword evidence="1" id="KW-0238">DNA-binding</keyword>
<evidence type="ECO:0000256" key="1">
    <source>
        <dbReference type="ARBA" id="ARBA00023125"/>
    </source>
</evidence>
<feature type="domain" description="HTH cro/C1-type" evidence="2">
    <location>
        <begin position="11"/>
        <end position="65"/>
    </location>
</feature>
<protein>
    <submittedName>
        <fullName evidence="3">Transcriptional regulator, XRE family with cupin sensor</fullName>
    </submittedName>
</protein>
<dbReference type="PROSITE" id="PS50943">
    <property type="entry name" value="HTH_CROC1"/>
    <property type="match status" value="1"/>
</dbReference>
<dbReference type="GO" id="GO:0003677">
    <property type="term" value="F:DNA binding"/>
    <property type="evidence" value="ECO:0007669"/>
    <property type="project" value="UniProtKB-KW"/>
</dbReference>
<dbReference type="Proteomes" id="UP000199529">
    <property type="component" value="Unassembled WGS sequence"/>
</dbReference>
<organism evidence="3 4">
    <name type="scientific">Saccharopolyspora shandongensis</name>
    <dbReference type="NCBI Taxonomy" id="418495"/>
    <lineage>
        <taxon>Bacteria</taxon>
        <taxon>Bacillati</taxon>
        <taxon>Actinomycetota</taxon>
        <taxon>Actinomycetes</taxon>
        <taxon>Pseudonocardiales</taxon>
        <taxon>Pseudonocardiaceae</taxon>
        <taxon>Saccharopolyspora</taxon>
    </lineage>
</organism>
<evidence type="ECO:0000313" key="3">
    <source>
        <dbReference type="EMBL" id="SDY97453.1"/>
    </source>
</evidence>
<dbReference type="InterPro" id="IPR050807">
    <property type="entry name" value="TransReg_Diox_bact_type"/>
</dbReference>
<sequence>MELVKVVGANLRAARALRGLSLSETARRADIGKGTLSELEAGRRNPTLETLYALATVLDVPLGWLLVAESGAVAEPTVVVSRASGSDLSGRTVDVQLMDRVFSGGQQLEVYRLHVRAGSRYVSAAHRPRVIEQLLVHSGTLVVGPESAPETLGPGDYIRFDGGVDHVYQALEVDATATLVMRYVEEA</sequence>
<dbReference type="InterPro" id="IPR010982">
    <property type="entry name" value="Lambda_DNA-bd_dom_sf"/>
</dbReference>
<gene>
    <name evidence="3" type="ORF">SAMN05216215_104113</name>
</gene>
<dbReference type="STRING" id="418495.SAMN05216215_104113"/>
<dbReference type="EMBL" id="FNOK01000041">
    <property type="protein sequence ID" value="SDY97453.1"/>
    <property type="molecule type" value="Genomic_DNA"/>
</dbReference>
<keyword evidence="4" id="KW-1185">Reference proteome</keyword>
<dbReference type="Gene3D" id="1.10.260.40">
    <property type="entry name" value="lambda repressor-like DNA-binding domains"/>
    <property type="match status" value="1"/>
</dbReference>
<dbReference type="RefSeq" id="WP_093273098.1">
    <property type="nucleotide sequence ID" value="NZ_FNOK01000041.1"/>
</dbReference>
<dbReference type="InterPro" id="IPR011051">
    <property type="entry name" value="RmlC_Cupin_sf"/>
</dbReference>
<dbReference type="Pfam" id="PF01381">
    <property type="entry name" value="HTH_3"/>
    <property type="match status" value="1"/>
</dbReference>
<dbReference type="PANTHER" id="PTHR46797:SF1">
    <property type="entry name" value="METHYLPHOSPHONATE SYNTHASE"/>
    <property type="match status" value="1"/>
</dbReference>
<reference evidence="4" key="1">
    <citation type="submission" date="2016-10" db="EMBL/GenBank/DDBJ databases">
        <authorList>
            <person name="Varghese N."/>
            <person name="Submissions S."/>
        </authorList>
    </citation>
    <scope>NUCLEOTIDE SEQUENCE [LARGE SCALE GENOMIC DNA]</scope>
    <source>
        <strain evidence="4">CGMCC 4.3530</strain>
    </source>
</reference>
<dbReference type="CDD" id="cd00093">
    <property type="entry name" value="HTH_XRE"/>
    <property type="match status" value="1"/>
</dbReference>
<dbReference type="SUPFAM" id="SSF51182">
    <property type="entry name" value="RmlC-like cupins"/>
    <property type="match status" value="1"/>
</dbReference>
<dbReference type="CDD" id="cd02209">
    <property type="entry name" value="cupin_XRE_C"/>
    <property type="match status" value="1"/>
</dbReference>
<name>A0A1H3P943_9PSEU</name>
<accession>A0A1H3P943</accession>
<dbReference type="PANTHER" id="PTHR46797">
    <property type="entry name" value="HTH-TYPE TRANSCRIPTIONAL REGULATOR"/>
    <property type="match status" value="1"/>
</dbReference>
<dbReference type="AlphaFoldDB" id="A0A1H3P943"/>
<dbReference type="InterPro" id="IPR001387">
    <property type="entry name" value="Cro/C1-type_HTH"/>
</dbReference>
<evidence type="ECO:0000259" key="2">
    <source>
        <dbReference type="PROSITE" id="PS50943"/>
    </source>
</evidence>
<dbReference type="SMART" id="SM00530">
    <property type="entry name" value="HTH_XRE"/>
    <property type="match status" value="1"/>
</dbReference>
<dbReference type="GO" id="GO:0005829">
    <property type="term" value="C:cytosol"/>
    <property type="evidence" value="ECO:0007669"/>
    <property type="project" value="TreeGrafter"/>
</dbReference>
<dbReference type="GO" id="GO:0003700">
    <property type="term" value="F:DNA-binding transcription factor activity"/>
    <property type="evidence" value="ECO:0007669"/>
    <property type="project" value="TreeGrafter"/>
</dbReference>
<dbReference type="OrthoDB" id="5584941at2"/>
<dbReference type="SUPFAM" id="SSF47413">
    <property type="entry name" value="lambda repressor-like DNA-binding domains"/>
    <property type="match status" value="1"/>
</dbReference>
<dbReference type="Gene3D" id="2.60.120.10">
    <property type="entry name" value="Jelly Rolls"/>
    <property type="match status" value="1"/>
</dbReference>
<dbReference type="InterPro" id="IPR014710">
    <property type="entry name" value="RmlC-like_jellyroll"/>
</dbReference>